<dbReference type="InterPro" id="IPR016167">
    <property type="entry name" value="FAD-bd_PCMH_sub1"/>
</dbReference>
<dbReference type="NCBIfam" id="NF010480">
    <property type="entry name" value="PRK13905.1"/>
    <property type="match status" value="1"/>
</dbReference>
<dbReference type="Gene3D" id="3.30.43.10">
    <property type="entry name" value="Uridine Diphospho-n-acetylenolpyruvylglucosamine Reductase, domain 2"/>
    <property type="match status" value="1"/>
</dbReference>
<keyword evidence="14 19" id="KW-0560">Oxidoreductase</keyword>
<dbReference type="Pfam" id="PF01565">
    <property type="entry name" value="FAD_binding_4"/>
    <property type="match status" value="1"/>
</dbReference>
<dbReference type="Gene3D" id="3.90.78.10">
    <property type="entry name" value="UDP-N-acetylenolpyruvoylglucosamine reductase, C-terminal domain"/>
    <property type="match status" value="1"/>
</dbReference>
<keyword evidence="12 19" id="KW-0133">Cell shape</keyword>
<evidence type="ECO:0000256" key="1">
    <source>
        <dbReference type="ARBA" id="ARBA00001974"/>
    </source>
</evidence>
<keyword evidence="7 19" id="KW-0963">Cytoplasm</keyword>
<dbReference type="GO" id="GO:0008762">
    <property type="term" value="F:UDP-N-acetylmuramate dehydrogenase activity"/>
    <property type="evidence" value="ECO:0007669"/>
    <property type="project" value="UniProtKB-UniRule"/>
</dbReference>
<dbReference type="InterPro" id="IPR016166">
    <property type="entry name" value="FAD-bd_PCMH"/>
</dbReference>
<dbReference type="SUPFAM" id="SSF56176">
    <property type="entry name" value="FAD-binding/transporter-associated domain-like"/>
    <property type="match status" value="1"/>
</dbReference>
<keyword evidence="8 19" id="KW-0132">Cell division</keyword>
<dbReference type="SUPFAM" id="SSF56194">
    <property type="entry name" value="Uridine diphospho-N-Acetylenolpyruvylglucosamine reductase, MurB, C-terminal domain"/>
    <property type="match status" value="1"/>
</dbReference>
<comment type="cofactor">
    <cofactor evidence="1 19">
        <name>FAD</name>
        <dbReference type="ChEBI" id="CHEBI:57692"/>
    </cofactor>
</comment>
<evidence type="ECO:0000259" key="20">
    <source>
        <dbReference type="PROSITE" id="PS51387"/>
    </source>
</evidence>
<dbReference type="EC" id="1.3.1.98" evidence="5 19"/>
<evidence type="ECO:0000256" key="8">
    <source>
        <dbReference type="ARBA" id="ARBA00022618"/>
    </source>
</evidence>
<dbReference type="GO" id="GO:0008360">
    <property type="term" value="P:regulation of cell shape"/>
    <property type="evidence" value="ECO:0007669"/>
    <property type="project" value="UniProtKB-KW"/>
</dbReference>
<keyword evidence="15 19" id="KW-0131">Cell cycle</keyword>
<gene>
    <name evidence="19" type="primary">murB</name>
    <name evidence="21" type="ORF">SAMN05421881_10458</name>
</gene>
<evidence type="ECO:0000256" key="14">
    <source>
        <dbReference type="ARBA" id="ARBA00023002"/>
    </source>
</evidence>
<comment type="catalytic activity">
    <reaction evidence="18 19">
        <text>UDP-N-acetyl-alpha-D-muramate + NADP(+) = UDP-N-acetyl-3-O-(1-carboxyvinyl)-alpha-D-glucosamine + NADPH + H(+)</text>
        <dbReference type="Rhea" id="RHEA:12248"/>
        <dbReference type="ChEBI" id="CHEBI:15378"/>
        <dbReference type="ChEBI" id="CHEBI:57783"/>
        <dbReference type="ChEBI" id="CHEBI:58349"/>
        <dbReference type="ChEBI" id="CHEBI:68483"/>
        <dbReference type="ChEBI" id="CHEBI:70757"/>
        <dbReference type="EC" id="1.3.1.98"/>
    </reaction>
</comment>
<accession>A0A1H3L3U1</accession>
<name>A0A1H3L3U1_9PROT</name>
<evidence type="ECO:0000313" key="22">
    <source>
        <dbReference type="Proteomes" id="UP000198640"/>
    </source>
</evidence>
<comment type="similarity">
    <text evidence="19">Belongs to the MurB family.</text>
</comment>
<dbReference type="InterPro" id="IPR006094">
    <property type="entry name" value="Oxid_FAD_bind_N"/>
</dbReference>
<sequence>MQILTDSPSQQQTKMGLKLPGTHLTRIDTRLLRGELRPNEPMQRHVSWRAGGHAANCYRPADLEDLALFLQAWPRHEPVYMIGLGSNLLVREGGVQGAVVLLHARLNELFIVEQDEQGGLVYAGAGVPCPKLARFAALHNLAGVEFLAGIPGTIGGALAMNAGCYGSETWEWVERVKTIDRSGHLSERPANDYRVGYRQIALRDSASSDCGQAWFAGGWFRLPAGKMETSRQVIKTLLTARIKSQPLGLPNAGSVFRNPDGEFAARLIEQCDLKGLRIGDAMVSTRHANFIVNCGQATATDIEAVIETVHNRVLARLNIALVTEVRIIGQDKEHQL</sequence>
<dbReference type="InterPro" id="IPR016169">
    <property type="entry name" value="FAD-bd_PCMH_sub2"/>
</dbReference>
<dbReference type="GO" id="GO:0005829">
    <property type="term" value="C:cytosol"/>
    <property type="evidence" value="ECO:0007669"/>
    <property type="project" value="TreeGrafter"/>
</dbReference>
<dbReference type="PANTHER" id="PTHR21071:SF4">
    <property type="entry name" value="UDP-N-ACETYLENOLPYRUVOYLGLUCOSAMINE REDUCTASE"/>
    <property type="match status" value="1"/>
</dbReference>
<reference evidence="21 22" key="1">
    <citation type="submission" date="2016-10" db="EMBL/GenBank/DDBJ databases">
        <authorList>
            <person name="de Groot N.N."/>
        </authorList>
    </citation>
    <scope>NUCLEOTIDE SEQUENCE [LARGE SCALE GENOMIC DNA]</scope>
    <source>
        <strain evidence="21 22">Nm1</strain>
    </source>
</reference>
<feature type="domain" description="FAD-binding PCMH-type" evidence="20">
    <location>
        <begin position="50"/>
        <end position="247"/>
    </location>
</feature>
<keyword evidence="16 19" id="KW-0961">Cell wall biogenesis/degradation</keyword>
<evidence type="ECO:0000256" key="5">
    <source>
        <dbReference type="ARBA" id="ARBA00012518"/>
    </source>
</evidence>
<feature type="active site" evidence="19">
    <location>
        <position position="198"/>
    </location>
</feature>
<keyword evidence="22" id="KW-1185">Reference proteome</keyword>
<dbReference type="STRING" id="44576.SAMN05421881_10458"/>
<evidence type="ECO:0000256" key="13">
    <source>
        <dbReference type="ARBA" id="ARBA00022984"/>
    </source>
</evidence>
<comment type="subcellular location">
    <subcellularLocation>
        <location evidence="3 19">Cytoplasm</location>
    </subcellularLocation>
</comment>
<evidence type="ECO:0000256" key="2">
    <source>
        <dbReference type="ARBA" id="ARBA00003921"/>
    </source>
</evidence>
<organism evidence="21 22">
    <name type="scientific">Nitrosomonas halophila</name>
    <dbReference type="NCBI Taxonomy" id="44576"/>
    <lineage>
        <taxon>Bacteria</taxon>
        <taxon>Pseudomonadati</taxon>
        <taxon>Pseudomonadota</taxon>
        <taxon>Betaproteobacteria</taxon>
        <taxon>Nitrosomonadales</taxon>
        <taxon>Nitrosomonadaceae</taxon>
        <taxon>Nitrosomonas</taxon>
    </lineage>
</organism>
<dbReference type="PANTHER" id="PTHR21071">
    <property type="entry name" value="UDP-N-ACETYLENOLPYRUVOYLGLUCOSAMINE REDUCTASE"/>
    <property type="match status" value="1"/>
</dbReference>
<dbReference type="Gene3D" id="3.30.465.10">
    <property type="match status" value="1"/>
</dbReference>
<proteinExistence type="inferred from homology"/>
<dbReference type="GO" id="GO:0009252">
    <property type="term" value="P:peptidoglycan biosynthetic process"/>
    <property type="evidence" value="ECO:0007669"/>
    <property type="project" value="UniProtKB-UniRule"/>
</dbReference>
<evidence type="ECO:0000256" key="16">
    <source>
        <dbReference type="ARBA" id="ARBA00023316"/>
    </source>
</evidence>
<dbReference type="InterPro" id="IPR011601">
    <property type="entry name" value="MurB_C"/>
</dbReference>
<evidence type="ECO:0000256" key="18">
    <source>
        <dbReference type="ARBA" id="ARBA00048914"/>
    </source>
</evidence>
<evidence type="ECO:0000256" key="17">
    <source>
        <dbReference type="ARBA" id="ARBA00031026"/>
    </source>
</evidence>
<evidence type="ECO:0000256" key="15">
    <source>
        <dbReference type="ARBA" id="ARBA00023306"/>
    </source>
</evidence>
<evidence type="ECO:0000256" key="12">
    <source>
        <dbReference type="ARBA" id="ARBA00022960"/>
    </source>
</evidence>
<dbReference type="EMBL" id="FNOY01000045">
    <property type="protein sequence ID" value="SDY59071.1"/>
    <property type="molecule type" value="Genomic_DNA"/>
</dbReference>
<dbReference type="Pfam" id="PF02873">
    <property type="entry name" value="MurB_C"/>
    <property type="match status" value="1"/>
</dbReference>
<evidence type="ECO:0000256" key="7">
    <source>
        <dbReference type="ARBA" id="ARBA00022490"/>
    </source>
</evidence>
<dbReference type="GO" id="GO:0051301">
    <property type="term" value="P:cell division"/>
    <property type="evidence" value="ECO:0007669"/>
    <property type="project" value="UniProtKB-KW"/>
</dbReference>
<evidence type="ECO:0000256" key="10">
    <source>
        <dbReference type="ARBA" id="ARBA00022827"/>
    </source>
</evidence>
<keyword evidence="13 19" id="KW-0573">Peptidoglycan synthesis</keyword>
<keyword evidence="11 19" id="KW-0521">NADP</keyword>
<dbReference type="HAMAP" id="MF_00037">
    <property type="entry name" value="MurB"/>
    <property type="match status" value="1"/>
</dbReference>
<evidence type="ECO:0000256" key="19">
    <source>
        <dbReference type="HAMAP-Rule" id="MF_00037"/>
    </source>
</evidence>
<dbReference type="PROSITE" id="PS51387">
    <property type="entry name" value="FAD_PCMH"/>
    <property type="match status" value="1"/>
</dbReference>
<dbReference type="InterPro" id="IPR003170">
    <property type="entry name" value="MurB"/>
</dbReference>
<feature type="active site" description="Proton donor" evidence="19">
    <location>
        <position position="254"/>
    </location>
</feature>
<evidence type="ECO:0000256" key="11">
    <source>
        <dbReference type="ARBA" id="ARBA00022857"/>
    </source>
</evidence>
<evidence type="ECO:0000256" key="9">
    <source>
        <dbReference type="ARBA" id="ARBA00022630"/>
    </source>
</evidence>
<dbReference type="NCBIfam" id="TIGR00179">
    <property type="entry name" value="murB"/>
    <property type="match status" value="1"/>
</dbReference>
<dbReference type="Proteomes" id="UP000198640">
    <property type="component" value="Unassembled WGS sequence"/>
</dbReference>
<dbReference type="UniPathway" id="UPA00219"/>
<dbReference type="GO" id="GO:0071555">
    <property type="term" value="P:cell wall organization"/>
    <property type="evidence" value="ECO:0007669"/>
    <property type="project" value="UniProtKB-KW"/>
</dbReference>
<comment type="pathway">
    <text evidence="4 19">Cell wall biogenesis; peptidoglycan biosynthesis.</text>
</comment>
<dbReference type="InterPro" id="IPR036635">
    <property type="entry name" value="MurB_C_sf"/>
</dbReference>
<evidence type="ECO:0000313" key="21">
    <source>
        <dbReference type="EMBL" id="SDY59071.1"/>
    </source>
</evidence>
<keyword evidence="9 19" id="KW-0285">Flavoprotein</keyword>
<evidence type="ECO:0000256" key="3">
    <source>
        <dbReference type="ARBA" id="ARBA00004496"/>
    </source>
</evidence>
<protein>
    <recommendedName>
        <fullName evidence="6 19">UDP-N-acetylenolpyruvoylglucosamine reductase</fullName>
        <ecNumber evidence="5 19">1.3.1.98</ecNumber>
    </recommendedName>
    <alternativeName>
        <fullName evidence="17 19">UDP-N-acetylmuramate dehydrogenase</fullName>
    </alternativeName>
</protein>
<dbReference type="AlphaFoldDB" id="A0A1H3L3U1"/>
<feature type="active site" evidence="19">
    <location>
        <position position="324"/>
    </location>
</feature>
<dbReference type="GO" id="GO:0071949">
    <property type="term" value="F:FAD binding"/>
    <property type="evidence" value="ECO:0007669"/>
    <property type="project" value="InterPro"/>
</dbReference>
<keyword evidence="10 19" id="KW-0274">FAD</keyword>
<comment type="function">
    <text evidence="2 19">Cell wall formation.</text>
</comment>
<dbReference type="InterPro" id="IPR036318">
    <property type="entry name" value="FAD-bd_PCMH-like_sf"/>
</dbReference>
<evidence type="ECO:0000256" key="4">
    <source>
        <dbReference type="ARBA" id="ARBA00004752"/>
    </source>
</evidence>
<evidence type="ECO:0000256" key="6">
    <source>
        <dbReference type="ARBA" id="ARBA00015188"/>
    </source>
</evidence>